<accession>A0ACB1ABP6</accession>
<reference evidence="1" key="1">
    <citation type="submission" date="2023-11" db="EMBL/GenBank/DDBJ databases">
        <authorList>
            <person name="Poullet M."/>
        </authorList>
    </citation>
    <scope>NUCLEOTIDE SEQUENCE</scope>
    <source>
        <strain evidence="1">E1834</strain>
    </source>
</reference>
<protein>
    <submittedName>
        <fullName evidence="1">Uncharacterized protein</fullName>
    </submittedName>
</protein>
<dbReference type="EMBL" id="CAVMJV010000071">
    <property type="protein sequence ID" value="CAK5088436.1"/>
    <property type="molecule type" value="Genomic_DNA"/>
</dbReference>
<sequence>MSTWRHIVRLHTESDVTEQRRLLDDRTSTWRRDKSFSRELHRRITGGRIQMVGSEQERSEYYKCEVSACSARTKLVVIVRTTPDDEDDVFIDGYRYYSVAAHTNHRPMSAEQMAEFDNPR</sequence>
<gene>
    <name evidence="1" type="ORF">MENTE1834_LOCUS36086</name>
</gene>
<evidence type="ECO:0000313" key="1">
    <source>
        <dbReference type="EMBL" id="CAK5088436.1"/>
    </source>
</evidence>
<proteinExistence type="predicted"/>
<evidence type="ECO:0000313" key="2">
    <source>
        <dbReference type="Proteomes" id="UP001497535"/>
    </source>
</evidence>
<keyword evidence="2" id="KW-1185">Reference proteome</keyword>
<comment type="caution">
    <text evidence="1">The sequence shown here is derived from an EMBL/GenBank/DDBJ whole genome shotgun (WGS) entry which is preliminary data.</text>
</comment>
<name>A0ACB1ABP6_MELEN</name>
<organism evidence="1 2">
    <name type="scientific">Meloidogyne enterolobii</name>
    <name type="common">Root-knot nematode worm</name>
    <name type="synonym">Meloidogyne mayaguensis</name>
    <dbReference type="NCBI Taxonomy" id="390850"/>
    <lineage>
        <taxon>Eukaryota</taxon>
        <taxon>Metazoa</taxon>
        <taxon>Ecdysozoa</taxon>
        <taxon>Nematoda</taxon>
        <taxon>Chromadorea</taxon>
        <taxon>Rhabditida</taxon>
        <taxon>Tylenchina</taxon>
        <taxon>Tylenchomorpha</taxon>
        <taxon>Tylenchoidea</taxon>
        <taxon>Meloidogynidae</taxon>
        <taxon>Meloidogyninae</taxon>
        <taxon>Meloidogyne</taxon>
    </lineage>
</organism>
<dbReference type="Proteomes" id="UP001497535">
    <property type="component" value="Unassembled WGS sequence"/>
</dbReference>